<comment type="caution">
    <text evidence="2">The sequence shown here is derived from an EMBL/GenBank/DDBJ whole genome shotgun (WGS) entry which is preliminary data.</text>
</comment>
<sequence>MRRIVCRLVTVLAAAAMGTAVAAGPAAAAPVRVPTGMDQPPWPYKDCLAAAKQHKESPAYAKWHCDELVKKGWIKKPGT</sequence>
<reference evidence="3" key="1">
    <citation type="journal article" date="2019" name="Int. J. Syst. Evol. Microbiol.">
        <title>The Global Catalogue of Microorganisms (GCM) 10K type strain sequencing project: providing services to taxonomists for standard genome sequencing and annotation.</title>
        <authorList>
            <consortium name="The Broad Institute Genomics Platform"/>
            <consortium name="The Broad Institute Genome Sequencing Center for Infectious Disease"/>
            <person name="Wu L."/>
            <person name="Ma J."/>
        </authorList>
    </citation>
    <scope>NUCLEOTIDE SEQUENCE [LARGE SCALE GENOMIC DNA]</scope>
    <source>
        <strain evidence="3">JCM 4542</strain>
    </source>
</reference>
<evidence type="ECO:0000256" key="1">
    <source>
        <dbReference type="SAM" id="SignalP"/>
    </source>
</evidence>
<name>A0ABP6GMD3_9ACTN</name>
<protein>
    <submittedName>
        <fullName evidence="2">Uncharacterized protein</fullName>
    </submittedName>
</protein>
<keyword evidence="3" id="KW-1185">Reference proteome</keyword>
<dbReference type="RefSeq" id="WP_344439498.1">
    <property type="nucleotide sequence ID" value="NZ_BAAASL010000029.1"/>
</dbReference>
<evidence type="ECO:0000313" key="3">
    <source>
        <dbReference type="Proteomes" id="UP001500886"/>
    </source>
</evidence>
<proteinExistence type="predicted"/>
<dbReference type="Proteomes" id="UP001500886">
    <property type="component" value="Unassembled WGS sequence"/>
</dbReference>
<feature type="signal peptide" evidence="1">
    <location>
        <begin position="1"/>
        <end position="22"/>
    </location>
</feature>
<organism evidence="2 3">
    <name type="scientific">Streptomyces luteosporeus</name>
    <dbReference type="NCBI Taxonomy" id="173856"/>
    <lineage>
        <taxon>Bacteria</taxon>
        <taxon>Bacillati</taxon>
        <taxon>Actinomycetota</taxon>
        <taxon>Actinomycetes</taxon>
        <taxon>Kitasatosporales</taxon>
        <taxon>Streptomycetaceae</taxon>
        <taxon>Streptomyces</taxon>
    </lineage>
</organism>
<evidence type="ECO:0000313" key="2">
    <source>
        <dbReference type="EMBL" id="GAA2725290.1"/>
    </source>
</evidence>
<gene>
    <name evidence="2" type="ORF">GCM10010315_57020</name>
</gene>
<dbReference type="EMBL" id="BAAASL010000029">
    <property type="protein sequence ID" value="GAA2725290.1"/>
    <property type="molecule type" value="Genomic_DNA"/>
</dbReference>
<accession>A0ABP6GMD3</accession>
<feature type="chain" id="PRO_5045902597" evidence="1">
    <location>
        <begin position="23"/>
        <end position="79"/>
    </location>
</feature>
<keyword evidence="1" id="KW-0732">Signal</keyword>